<evidence type="ECO:0000256" key="5">
    <source>
        <dbReference type="ARBA" id="ARBA00023163"/>
    </source>
</evidence>
<comment type="caution">
    <text evidence="8">The sequence shown here is derived from an EMBL/GenBank/DDBJ whole genome shotgun (WGS) entry which is preliminary data.</text>
</comment>
<proteinExistence type="inferred from homology"/>
<evidence type="ECO:0000313" key="8">
    <source>
        <dbReference type="EMBL" id="GEK91655.1"/>
    </source>
</evidence>
<feature type="domain" description="RNA polymerase sigma-70 region 2" evidence="6">
    <location>
        <begin position="10"/>
        <end position="72"/>
    </location>
</feature>
<evidence type="ECO:0000259" key="6">
    <source>
        <dbReference type="Pfam" id="PF04542"/>
    </source>
</evidence>
<keyword evidence="9" id="KW-1185">Reference proteome</keyword>
<dbReference type="InterPro" id="IPR039425">
    <property type="entry name" value="RNA_pol_sigma-70-like"/>
</dbReference>
<dbReference type="Pfam" id="PF08281">
    <property type="entry name" value="Sigma70_r4_2"/>
    <property type="match status" value="1"/>
</dbReference>
<dbReference type="Gene3D" id="1.10.10.10">
    <property type="entry name" value="Winged helix-like DNA-binding domain superfamily/Winged helix DNA-binding domain"/>
    <property type="match status" value="1"/>
</dbReference>
<dbReference type="SUPFAM" id="SSF88659">
    <property type="entry name" value="Sigma3 and sigma4 domains of RNA polymerase sigma factors"/>
    <property type="match status" value="1"/>
</dbReference>
<dbReference type="NCBIfam" id="TIGR02937">
    <property type="entry name" value="sigma70-ECF"/>
    <property type="match status" value="1"/>
</dbReference>
<dbReference type="InterPro" id="IPR013324">
    <property type="entry name" value="RNA_pol_sigma_r3/r4-like"/>
</dbReference>
<evidence type="ECO:0000313" key="9">
    <source>
        <dbReference type="Proteomes" id="UP000321662"/>
    </source>
</evidence>
<keyword evidence="4" id="KW-0238">DNA-binding</keyword>
<dbReference type="Proteomes" id="UP000321662">
    <property type="component" value="Unassembled WGS sequence"/>
</dbReference>
<dbReference type="InterPro" id="IPR013249">
    <property type="entry name" value="RNA_pol_sigma70_r4_t2"/>
</dbReference>
<dbReference type="EMBL" id="BJUY01000016">
    <property type="protein sequence ID" value="GEK91655.1"/>
    <property type="molecule type" value="Genomic_DNA"/>
</dbReference>
<dbReference type="InterPro" id="IPR036388">
    <property type="entry name" value="WH-like_DNA-bd_sf"/>
</dbReference>
<accession>A0A511ATZ0</accession>
<dbReference type="SUPFAM" id="SSF88946">
    <property type="entry name" value="Sigma2 domain of RNA polymerase sigma factors"/>
    <property type="match status" value="1"/>
</dbReference>
<protein>
    <submittedName>
        <fullName evidence="8">RNA polymerase subunit sigma</fullName>
    </submittedName>
</protein>
<dbReference type="GO" id="GO:0003677">
    <property type="term" value="F:DNA binding"/>
    <property type="evidence" value="ECO:0007669"/>
    <property type="project" value="UniProtKB-KW"/>
</dbReference>
<organism evidence="8 9">
    <name type="scientific">Alkalibacterium kapii</name>
    <dbReference type="NCBI Taxonomy" id="426704"/>
    <lineage>
        <taxon>Bacteria</taxon>
        <taxon>Bacillati</taxon>
        <taxon>Bacillota</taxon>
        <taxon>Bacilli</taxon>
        <taxon>Lactobacillales</taxon>
        <taxon>Carnobacteriaceae</taxon>
        <taxon>Alkalibacterium</taxon>
    </lineage>
</organism>
<dbReference type="GO" id="GO:0006352">
    <property type="term" value="P:DNA-templated transcription initiation"/>
    <property type="evidence" value="ECO:0007669"/>
    <property type="project" value="InterPro"/>
</dbReference>
<dbReference type="PANTHER" id="PTHR43133:SF52">
    <property type="entry name" value="ECF RNA POLYMERASE SIGMA FACTOR SIGL"/>
    <property type="match status" value="1"/>
</dbReference>
<keyword evidence="5" id="KW-0804">Transcription</keyword>
<dbReference type="InterPro" id="IPR014284">
    <property type="entry name" value="RNA_pol_sigma-70_dom"/>
</dbReference>
<gene>
    <name evidence="8" type="ORF">AKA01nite_12770</name>
</gene>
<dbReference type="InterPro" id="IPR007627">
    <property type="entry name" value="RNA_pol_sigma70_r2"/>
</dbReference>
<dbReference type="PANTHER" id="PTHR43133">
    <property type="entry name" value="RNA POLYMERASE ECF-TYPE SIGMA FACTO"/>
    <property type="match status" value="1"/>
</dbReference>
<dbReference type="AlphaFoldDB" id="A0A511ATZ0"/>
<dbReference type="Pfam" id="PF04542">
    <property type="entry name" value="Sigma70_r2"/>
    <property type="match status" value="1"/>
</dbReference>
<reference evidence="8 9" key="1">
    <citation type="submission" date="2019-07" db="EMBL/GenBank/DDBJ databases">
        <title>Whole genome shotgun sequence of Alkalibacterium kapii NBRC 103247.</title>
        <authorList>
            <person name="Hosoyama A."/>
            <person name="Uohara A."/>
            <person name="Ohji S."/>
            <person name="Ichikawa N."/>
        </authorList>
    </citation>
    <scope>NUCLEOTIDE SEQUENCE [LARGE SCALE GENOMIC DNA]</scope>
    <source>
        <strain evidence="8 9">NBRC 103247</strain>
    </source>
</reference>
<evidence type="ECO:0000256" key="4">
    <source>
        <dbReference type="ARBA" id="ARBA00023125"/>
    </source>
</evidence>
<evidence type="ECO:0000256" key="2">
    <source>
        <dbReference type="ARBA" id="ARBA00023015"/>
    </source>
</evidence>
<comment type="similarity">
    <text evidence="1">Belongs to the sigma-70 factor family. ECF subfamily.</text>
</comment>
<keyword evidence="3" id="KW-0731">Sigma factor</keyword>
<feature type="domain" description="RNA polymerase sigma factor 70 region 4 type 2" evidence="7">
    <location>
        <begin position="115"/>
        <end position="157"/>
    </location>
</feature>
<evidence type="ECO:0000256" key="3">
    <source>
        <dbReference type="ARBA" id="ARBA00023082"/>
    </source>
</evidence>
<keyword evidence="2" id="KW-0805">Transcription regulation</keyword>
<evidence type="ECO:0000259" key="7">
    <source>
        <dbReference type="Pfam" id="PF08281"/>
    </source>
</evidence>
<evidence type="ECO:0000256" key="1">
    <source>
        <dbReference type="ARBA" id="ARBA00010641"/>
    </source>
</evidence>
<sequence length="168" mass="20318">MKPDATEEAYERYHKEIYLYALSLCRDETLAEDLVSETFYKGFIASNRSEENFKYWLFRVLKNHFIDLKRKNHESLTLDTHDKFIPDKSMKEPAKNYIHKDRNQRLYKHLMTLEPEVYREILYLFYYGNLNIRAISKTIGRSESHTKTTLYRARKKLGKALKEDPYEF</sequence>
<dbReference type="InterPro" id="IPR013325">
    <property type="entry name" value="RNA_pol_sigma_r2"/>
</dbReference>
<dbReference type="GO" id="GO:0016987">
    <property type="term" value="F:sigma factor activity"/>
    <property type="evidence" value="ECO:0007669"/>
    <property type="project" value="UniProtKB-KW"/>
</dbReference>
<dbReference type="Gene3D" id="1.10.1740.10">
    <property type="match status" value="1"/>
</dbReference>
<name>A0A511ATZ0_9LACT</name>